<name>A0A640S035_9ACTN</name>
<accession>A0A640S035</accession>
<dbReference type="OrthoDB" id="4336584at2"/>
<proteinExistence type="predicted"/>
<protein>
    <submittedName>
        <fullName evidence="2">Uncharacterized protein</fullName>
    </submittedName>
</protein>
<gene>
    <name evidence="2" type="ORF">Scani_10310</name>
</gene>
<comment type="caution">
    <text evidence="2">The sequence shown here is derived from an EMBL/GenBank/DDBJ whole genome shotgun (WGS) entry which is preliminary data.</text>
</comment>
<dbReference type="AlphaFoldDB" id="A0A640S035"/>
<organism evidence="2 3">
    <name type="scientific">Streptomyces caniferus</name>
    <dbReference type="NCBI Taxonomy" id="285557"/>
    <lineage>
        <taxon>Bacteria</taxon>
        <taxon>Bacillati</taxon>
        <taxon>Actinomycetota</taxon>
        <taxon>Actinomycetes</taxon>
        <taxon>Kitasatosporales</taxon>
        <taxon>Streptomycetaceae</taxon>
        <taxon>Streptomyces</taxon>
    </lineage>
</organism>
<dbReference type="Proteomes" id="UP000435837">
    <property type="component" value="Unassembled WGS sequence"/>
</dbReference>
<evidence type="ECO:0000313" key="2">
    <source>
        <dbReference type="EMBL" id="GFE04763.1"/>
    </source>
</evidence>
<sequence>MVTAVLDVMCAMGLVGVALVTGMADVAHGGSRPGLRRARRPGSPAYADPTAPGGRGRPARRRMPYPRPGRDGCAAARGRGDGR</sequence>
<evidence type="ECO:0000313" key="3">
    <source>
        <dbReference type="Proteomes" id="UP000435837"/>
    </source>
</evidence>
<reference evidence="2 3" key="1">
    <citation type="submission" date="2019-12" db="EMBL/GenBank/DDBJ databases">
        <title>Whole genome shotgun sequence of Streptomyces caniferus NBRC 15389.</title>
        <authorList>
            <person name="Ichikawa N."/>
            <person name="Kimura A."/>
            <person name="Kitahashi Y."/>
            <person name="Komaki H."/>
            <person name="Tamura T."/>
        </authorList>
    </citation>
    <scope>NUCLEOTIDE SEQUENCE [LARGE SCALE GENOMIC DNA]</scope>
    <source>
        <strain evidence="2 3">NBRC 15389</strain>
    </source>
</reference>
<dbReference type="EMBL" id="BLIN01000002">
    <property type="protein sequence ID" value="GFE04763.1"/>
    <property type="molecule type" value="Genomic_DNA"/>
</dbReference>
<dbReference type="RefSeq" id="WP_159470371.1">
    <property type="nucleotide sequence ID" value="NZ_BAAATH010000003.1"/>
</dbReference>
<feature type="region of interest" description="Disordered" evidence="1">
    <location>
        <begin position="26"/>
        <end position="83"/>
    </location>
</feature>
<evidence type="ECO:0000256" key="1">
    <source>
        <dbReference type="SAM" id="MobiDB-lite"/>
    </source>
</evidence>